<evidence type="ECO:0000313" key="3">
    <source>
        <dbReference type="EMBL" id="SDX16184.1"/>
    </source>
</evidence>
<protein>
    <recommendedName>
        <fullName evidence="5">DUF5666 domain-containing protein</fullName>
    </recommendedName>
</protein>
<dbReference type="AlphaFoldDB" id="A0A1H2ZHD7"/>
<evidence type="ECO:0000256" key="2">
    <source>
        <dbReference type="SAM" id="Phobius"/>
    </source>
</evidence>
<organism evidence="3 4">
    <name type="scientific">Amycolatopsis xylanica</name>
    <dbReference type="NCBI Taxonomy" id="589385"/>
    <lineage>
        <taxon>Bacteria</taxon>
        <taxon>Bacillati</taxon>
        <taxon>Actinomycetota</taxon>
        <taxon>Actinomycetes</taxon>
        <taxon>Pseudonocardiales</taxon>
        <taxon>Pseudonocardiaceae</taxon>
        <taxon>Amycolatopsis</taxon>
    </lineage>
</organism>
<keyword evidence="2" id="KW-0472">Membrane</keyword>
<dbReference type="STRING" id="589385.SAMN05421504_102501"/>
<name>A0A1H2ZHD7_9PSEU</name>
<evidence type="ECO:0000313" key="4">
    <source>
        <dbReference type="Proteomes" id="UP000199515"/>
    </source>
</evidence>
<feature type="compositionally biased region" description="Low complexity" evidence="1">
    <location>
        <begin position="180"/>
        <end position="190"/>
    </location>
</feature>
<keyword evidence="4" id="KW-1185">Reference proteome</keyword>
<feature type="region of interest" description="Disordered" evidence="1">
    <location>
        <begin position="159"/>
        <end position="190"/>
    </location>
</feature>
<dbReference type="EMBL" id="FNON01000002">
    <property type="protein sequence ID" value="SDX16184.1"/>
    <property type="molecule type" value="Genomic_DNA"/>
</dbReference>
<evidence type="ECO:0008006" key="5">
    <source>
        <dbReference type="Google" id="ProtNLM"/>
    </source>
</evidence>
<keyword evidence="2" id="KW-0812">Transmembrane</keyword>
<accession>A0A1H2ZHD7</accession>
<reference evidence="3 4" key="1">
    <citation type="submission" date="2016-10" db="EMBL/GenBank/DDBJ databases">
        <authorList>
            <person name="de Groot N.N."/>
        </authorList>
    </citation>
    <scope>NUCLEOTIDE SEQUENCE [LARGE SCALE GENOMIC DNA]</scope>
    <source>
        <strain evidence="3 4">CPCC 202699</strain>
    </source>
</reference>
<dbReference type="Proteomes" id="UP000199515">
    <property type="component" value="Unassembled WGS sequence"/>
</dbReference>
<sequence length="190" mass="18723">MSTEPTAQPEQAGWGDTPPPATQKKWSGRKTAVAVGVAVVIAAGGGVAIAVGTSGNADNAAGQGGPGGGRMIFGPGGPGGPGGIPRDALHGQFVVSDGNGGYTSEQLQTGTVSELSATSITLTSKDNFKQTYTIDSSTRKTSEPKNGDTVTVNAKVTGSTATATTIGSPGQMTRGGGYGAPPNGGRRQGY</sequence>
<keyword evidence="2" id="KW-1133">Transmembrane helix</keyword>
<evidence type="ECO:0000256" key="1">
    <source>
        <dbReference type="SAM" id="MobiDB-lite"/>
    </source>
</evidence>
<feature type="region of interest" description="Disordered" evidence="1">
    <location>
        <begin position="1"/>
        <end position="29"/>
    </location>
</feature>
<feature type="compositionally biased region" description="Low complexity" evidence="1">
    <location>
        <begin position="159"/>
        <end position="168"/>
    </location>
</feature>
<dbReference type="OrthoDB" id="3401874at2"/>
<proteinExistence type="predicted"/>
<feature type="transmembrane region" description="Helical" evidence="2">
    <location>
        <begin position="32"/>
        <end position="51"/>
    </location>
</feature>
<gene>
    <name evidence="3" type="ORF">SAMN05421504_102501</name>
</gene>